<evidence type="ECO:0000313" key="2">
    <source>
        <dbReference type="Proteomes" id="UP000234323"/>
    </source>
</evidence>
<proteinExistence type="predicted"/>
<comment type="caution">
    <text evidence="1">The sequence shown here is derived from an EMBL/GenBank/DDBJ whole genome shotgun (WGS) entry which is preliminary data.</text>
</comment>
<evidence type="ECO:0000313" key="1">
    <source>
        <dbReference type="EMBL" id="PKY55957.1"/>
    </source>
</evidence>
<protein>
    <submittedName>
        <fullName evidence="1">Uncharacterized protein</fullName>
    </submittedName>
</protein>
<dbReference type="Proteomes" id="UP000234323">
    <property type="component" value="Unassembled WGS sequence"/>
</dbReference>
<keyword evidence="2" id="KW-1185">Reference proteome</keyword>
<reference evidence="1 2" key="1">
    <citation type="submission" date="2015-10" db="EMBL/GenBank/DDBJ databases">
        <title>Genome analyses suggest a sexual origin of heterokaryosis in a supposedly ancient asexual fungus.</title>
        <authorList>
            <person name="Ropars J."/>
            <person name="Sedzielewska K."/>
            <person name="Noel J."/>
            <person name="Charron P."/>
            <person name="Farinelli L."/>
            <person name="Marton T."/>
            <person name="Kruger M."/>
            <person name="Pelin A."/>
            <person name="Brachmann A."/>
            <person name="Corradi N."/>
        </authorList>
    </citation>
    <scope>NUCLEOTIDE SEQUENCE [LARGE SCALE GENOMIC DNA]</scope>
    <source>
        <strain evidence="1 2">A4</strain>
    </source>
</reference>
<name>A0A2I1HAR6_9GLOM</name>
<organism evidence="1 2">
    <name type="scientific">Rhizophagus irregularis</name>
    <dbReference type="NCBI Taxonomy" id="588596"/>
    <lineage>
        <taxon>Eukaryota</taxon>
        <taxon>Fungi</taxon>
        <taxon>Fungi incertae sedis</taxon>
        <taxon>Mucoromycota</taxon>
        <taxon>Glomeromycotina</taxon>
        <taxon>Glomeromycetes</taxon>
        <taxon>Glomerales</taxon>
        <taxon>Glomeraceae</taxon>
        <taxon>Rhizophagus</taxon>
    </lineage>
</organism>
<accession>A0A2I1HAR6</accession>
<gene>
    <name evidence="1" type="ORF">RhiirA4_505985</name>
</gene>
<dbReference type="AlphaFoldDB" id="A0A2I1HAR6"/>
<sequence length="171" mass="19751">MSHAGFLSYALKITPPLDYFFQKVFISSLAPESGLYICITYTLIYPPLTKAEKRAKRAREEHIRMNKGFRERAKLYGTSFNRIARREAANFQFTHLSDSFDAFMKDYTDAYQNAIDQQAKDEIHKKIIEYTTWFPNRARGSYKSISITIIPTGASADTSDDTIELEKRPNK</sequence>
<dbReference type="EMBL" id="LLXI01002019">
    <property type="protein sequence ID" value="PKY55957.1"/>
    <property type="molecule type" value="Genomic_DNA"/>
</dbReference>